<dbReference type="InParanoid" id="A0A067Q6H0"/>
<dbReference type="InterPro" id="IPR050281">
    <property type="entry name" value="Flavin_monoamine_oxidase"/>
</dbReference>
<protein>
    <recommendedName>
        <fullName evidence="3">Amine oxidase domain-containing protein</fullName>
    </recommendedName>
</protein>
<dbReference type="STRING" id="933084.A0A067Q6H0"/>
<dbReference type="EMBL" id="KL197711">
    <property type="protein sequence ID" value="KDQ62648.1"/>
    <property type="molecule type" value="Genomic_DNA"/>
</dbReference>
<dbReference type="GO" id="GO:0003682">
    <property type="term" value="F:chromatin binding"/>
    <property type="evidence" value="ECO:0007669"/>
    <property type="project" value="TreeGrafter"/>
</dbReference>
<dbReference type="SUPFAM" id="SSF51905">
    <property type="entry name" value="FAD/NAD(P)-binding domain"/>
    <property type="match status" value="1"/>
</dbReference>
<evidence type="ECO:0000256" key="1">
    <source>
        <dbReference type="ARBA" id="ARBA00005995"/>
    </source>
</evidence>
<keyword evidence="2" id="KW-0560">Oxidoreductase</keyword>
<dbReference type="InterPro" id="IPR002937">
    <property type="entry name" value="Amino_oxidase"/>
</dbReference>
<dbReference type="PANTHER" id="PTHR10742:SF386">
    <property type="entry name" value="LYSINE-SPECIFIC HISTONE DEMETHYLASE 1A"/>
    <property type="match status" value="1"/>
</dbReference>
<dbReference type="Pfam" id="PF01593">
    <property type="entry name" value="Amino_oxidase"/>
    <property type="match status" value="1"/>
</dbReference>
<organism evidence="4 5">
    <name type="scientific">Jaapia argillacea MUCL 33604</name>
    <dbReference type="NCBI Taxonomy" id="933084"/>
    <lineage>
        <taxon>Eukaryota</taxon>
        <taxon>Fungi</taxon>
        <taxon>Dikarya</taxon>
        <taxon>Basidiomycota</taxon>
        <taxon>Agaricomycotina</taxon>
        <taxon>Agaricomycetes</taxon>
        <taxon>Agaricomycetidae</taxon>
        <taxon>Jaapiales</taxon>
        <taxon>Jaapiaceae</taxon>
        <taxon>Jaapia</taxon>
    </lineage>
</organism>
<evidence type="ECO:0000259" key="3">
    <source>
        <dbReference type="Pfam" id="PF01593"/>
    </source>
</evidence>
<dbReference type="Gene3D" id="3.90.660.10">
    <property type="match status" value="1"/>
</dbReference>
<reference evidence="5" key="1">
    <citation type="journal article" date="2014" name="Proc. Natl. Acad. Sci. U.S.A.">
        <title>Extensive sampling of basidiomycete genomes demonstrates inadequacy of the white-rot/brown-rot paradigm for wood decay fungi.</title>
        <authorList>
            <person name="Riley R."/>
            <person name="Salamov A.A."/>
            <person name="Brown D.W."/>
            <person name="Nagy L.G."/>
            <person name="Floudas D."/>
            <person name="Held B.W."/>
            <person name="Levasseur A."/>
            <person name="Lombard V."/>
            <person name="Morin E."/>
            <person name="Otillar R."/>
            <person name="Lindquist E.A."/>
            <person name="Sun H."/>
            <person name="LaButti K.M."/>
            <person name="Schmutz J."/>
            <person name="Jabbour D."/>
            <person name="Luo H."/>
            <person name="Baker S.E."/>
            <person name="Pisabarro A.G."/>
            <person name="Walton J.D."/>
            <person name="Blanchette R.A."/>
            <person name="Henrissat B."/>
            <person name="Martin F."/>
            <person name="Cullen D."/>
            <person name="Hibbett D.S."/>
            <person name="Grigoriev I.V."/>
        </authorList>
    </citation>
    <scope>NUCLEOTIDE SEQUENCE [LARGE SCALE GENOMIC DNA]</scope>
    <source>
        <strain evidence="5">MUCL 33604</strain>
    </source>
</reference>
<dbReference type="OrthoDB" id="5046242at2759"/>
<dbReference type="HOGENOM" id="CLU_004498_2_3_1"/>
<evidence type="ECO:0000313" key="4">
    <source>
        <dbReference type="EMBL" id="KDQ62648.1"/>
    </source>
</evidence>
<comment type="similarity">
    <text evidence="1">Belongs to the flavin monoamine oxidase family.</text>
</comment>
<gene>
    <name evidence="4" type="ORF">JAAARDRAFT_30562</name>
</gene>
<evidence type="ECO:0000256" key="2">
    <source>
        <dbReference type="ARBA" id="ARBA00023002"/>
    </source>
</evidence>
<dbReference type="GO" id="GO:0050660">
    <property type="term" value="F:flavin adenine dinucleotide binding"/>
    <property type="evidence" value="ECO:0007669"/>
    <property type="project" value="TreeGrafter"/>
</dbReference>
<dbReference type="Proteomes" id="UP000027265">
    <property type="component" value="Unassembled WGS sequence"/>
</dbReference>
<proteinExistence type="inferred from homology"/>
<dbReference type="PANTHER" id="PTHR10742">
    <property type="entry name" value="FLAVIN MONOAMINE OXIDASE"/>
    <property type="match status" value="1"/>
</dbReference>
<dbReference type="AlphaFoldDB" id="A0A067Q6H0"/>
<feature type="domain" description="Amine oxidase" evidence="3">
    <location>
        <begin position="12"/>
        <end position="456"/>
    </location>
</feature>
<name>A0A067Q6H0_9AGAM</name>
<dbReference type="GO" id="GO:0006338">
    <property type="term" value="P:chromatin remodeling"/>
    <property type="evidence" value="ECO:0007669"/>
    <property type="project" value="TreeGrafter"/>
</dbReference>
<dbReference type="InterPro" id="IPR036188">
    <property type="entry name" value="FAD/NAD-bd_sf"/>
</dbReference>
<keyword evidence="5" id="KW-1185">Reference proteome</keyword>
<dbReference type="SUPFAM" id="SSF54373">
    <property type="entry name" value="FAD-linked reductases, C-terminal domain"/>
    <property type="match status" value="1"/>
</dbReference>
<accession>A0A067Q6H0</accession>
<dbReference type="GO" id="GO:0016491">
    <property type="term" value="F:oxidoreductase activity"/>
    <property type="evidence" value="ECO:0007669"/>
    <property type="project" value="UniProtKB-KW"/>
</dbReference>
<evidence type="ECO:0000313" key="5">
    <source>
        <dbReference type="Proteomes" id="UP000027265"/>
    </source>
</evidence>
<sequence length="466" mass="48952">MIDTIVIGAGWSGIVTARELAKAGHSVLILEARNRIGGRARTFTEGMHVPVDLGCSFIHGYKEGNPAREIAKEIGTTTYLLKPTAGLILGKAGILPPSIAARLRSNLAAARASALDISHNSHPAPSTSTPLSDVLFAQDSPLFAESPDRGAAISFARTLEVPFGMTLEKASLRWTGWEDAYAGSDAAPEGGFQPLLEKLVEEAKGNGVQVRTGETVSSIVRTDGGVHVATDTGSGYSARSVVCTIPLGVLKGTASTLFQPSLPARRLETIANTHVGILEKLVLAYPSVWWPEGSAVGSYIFLPSQAATAEDPVTPKAVLDLNTLIVASFAAPTLPKQHPTLLFYLSPTPALQLAQFSPEDVAKGAHEFLVERFGVSSPVPAPIASVMTNWHTDSLAMGATTTPSIIGEGRGPLDFAELGKPVWDGTLGFAGEHTDPNHRGSVAGAVVSGLREAERVAKLLRKLNEG</sequence>
<dbReference type="Gene3D" id="3.50.50.60">
    <property type="entry name" value="FAD/NAD(P)-binding domain"/>
    <property type="match status" value="1"/>
</dbReference>